<name>A0A5Y3XDR4_SALER</name>
<protein>
    <submittedName>
        <fullName evidence="1">Uncharacterized protein</fullName>
    </submittedName>
</protein>
<comment type="caution">
    <text evidence="1">The sequence shown here is derived from an EMBL/GenBank/DDBJ whole genome shotgun (WGS) entry which is preliminary data.</text>
</comment>
<evidence type="ECO:0000313" key="1">
    <source>
        <dbReference type="EMBL" id="ECJ4508766.1"/>
    </source>
</evidence>
<proteinExistence type="predicted"/>
<reference evidence="1" key="1">
    <citation type="submission" date="2018-06" db="EMBL/GenBank/DDBJ databases">
        <authorList>
            <person name="Ashton P.M."/>
            <person name="Dallman T."/>
            <person name="Nair S."/>
            <person name="De Pinna E."/>
            <person name="Peters T."/>
            <person name="Grant K."/>
        </authorList>
    </citation>
    <scope>NUCLEOTIDE SEQUENCE [LARGE SCALE GENOMIC DNA]</scope>
    <source>
        <strain evidence="1">318584</strain>
    </source>
</reference>
<organism evidence="1">
    <name type="scientific">Salmonella enterica subsp. salamae</name>
    <dbReference type="NCBI Taxonomy" id="59202"/>
    <lineage>
        <taxon>Bacteria</taxon>
        <taxon>Pseudomonadati</taxon>
        <taxon>Pseudomonadota</taxon>
        <taxon>Gammaproteobacteria</taxon>
        <taxon>Enterobacterales</taxon>
        <taxon>Enterobacteriaceae</taxon>
        <taxon>Salmonella</taxon>
    </lineage>
</organism>
<gene>
    <name evidence="1" type="ORF">DNU24_24805</name>
</gene>
<accession>A0A5Y3XDR4</accession>
<dbReference type="EMBL" id="AAIYKG010000056">
    <property type="protein sequence ID" value="ECJ4508766.1"/>
    <property type="molecule type" value="Genomic_DNA"/>
</dbReference>
<dbReference type="AlphaFoldDB" id="A0A5Y3XDR4"/>
<sequence>MKELNFNEDEHISGAGIGLGDAISGIGHVIEGGTHVYNAATGDNVGEGLGGRWGSAGASDYCKWTYARNHGGSGGYDQAEYKQCMKNPALNGYQDTGPW</sequence>
<dbReference type="Proteomes" id="UP000839747">
    <property type="component" value="Unassembled WGS sequence"/>
</dbReference>